<feature type="transmembrane region" description="Helical" evidence="6">
    <location>
        <begin position="27"/>
        <end position="45"/>
    </location>
</feature>
<dbReference type="Gene3D" id="1.20.120.1220">
    <property type="match status" value="1"/>
</dbReference>
<dbReference type="AlphaFoldDB" id="A0A9X2KJT8"/>
<evidence type="ECO:0000256" key="2">
    <source>
        <dbReference type="ARBA" id="ARBA00022475"/>
    </source>
</evidence>
<dbReference type="GO" id="GO:0004190">
    <property type="term" value="F:aspartic-type endopeptidase activity"/>
    <property type="evidence" value="ECO:0007669"/>
    <property type="project" value="InterPro"/>
</dbReference>
<evidence type="ECO:0000256" key="6">
    <source>
        <dbReference type="SAM" id="Phobius"/>
    </source>
</evidence>
<evidence type="ECO:0000313" key="9">
    <source>
        <dbReference type="Proteomes" id="UP001155220"/>
    </source>
</evidence>
<keyword evidence="4 6" id="KW-1133">Transmembrane helix</keyword>
<comment type="subcellular location">
    <subcellularLocation>
        <location evidence="1">Cell membrane</location>
        <topology evidence="1">Multi-pass membrane protein</topology>
    </subcellularLocation>
</comment>
<evidence type="ECO:0000256" key="5">
    <source>
        <dbReference type="ARBA" id="ARBA00023136"/>
    </source>
</evidence>
<evidence type="ECO:0000256" key="1">
    <source>
        <dbReference type="ARBA" id="ARBA00004651"/>
    </source>
</evidence>
<name>A0A9X2KJT8_9HYPH</name>
<feature type="transmembrane region" description="Helical" evidence="6">
    <location>
        <begin position="57"/>
        <end position="77"/>
    </location>
</feature>
<dbReference type="PANTHER" id="PTHR36506">
    <property type="entry name" value="PREFLAGELLIN PEPTIDASE"/>
    <property type="match status" value="1"/>
</dbReference>
<keyword evidence="2" id="KW-1003">Cell membrane</keyword>
<evidence type="ECO:0000256" key="4">
    <source>
        <dbReference type="ARBA" id="ARBA00022989"/>
    </source>
</evidence>
<feature type="domain" description="Prepilin type IV endopeptidase peptidase" evidence="7">
    <location>
        <begin position="8"/>
        <end position="113"/>
    </location>
</feature>
<dbReference type="InterPro" id="IPR052218">
    <property type="entry name" value="Preflagellin_Peptidase"/>
</dbReference>
<evidence type="ECO:0000256" key="3">
    <source>
        <dbReference type="ARBA" id="ARBA00022692"/>
    </source>
</evidence>
<dbReference type="RefSeq" id="WP_253965795.1">
    <property type="nucleotide sequence ID" value="NZ_JALHBS010000116.1"/>
</dbReference>
<dbReference type="Proteomes" id="UP001155220">
    <property type="component" value="Unassembled WGS sequence"/>
</dbReference>
<comment type="caution">
    <text evidence="8">The sequence shown here is derived from an EMBL/GenBank/DDBJ whole genome shotgun (WGS) entry which is preliminary data.</text>
</comment>
<dbReference type="GO" id="GO:0005886">
    <property type="term" value="C:plasma membrane"/>
    <property type="evidence" value="ECO:0007669"/>
    <property type="project" value="UniProtKB-SubCell"/>
</dbReference>
<evidence type="ECO:0000259" key="7">
    <source>
        <dbReference type="Pfam" id="PF01478"/>
    </source>
</evidence>
<protein>
    <submittedName>
        <fullName evidence="8">Prepilin peptidase</fullName>
    </submittedName>
</protein>
<dbReference type="Pfam" id="PF01478">
    <property type="entry name" value="Peptidase_A24"/>
    <property type="match status" value="1"/>
</dbReference>
<dbReference type="InterPro" id="IPR000045">
    <property type="entry name" value="Prepilin_IV_endopep_pep"/>
</dbReference>
<sequence>MLNLAILIIFPFAMVYAACSDLVSMTIANRISIALVVSFPVLALAMGMPLGDISLHFGVGLLTLLVTFGLFAAGWIGGGDAKLMAATALWFGPSTELVEYLLLGSVFGGLLTIGLILSRGMLAPVTGVDFIDRLLDRDTGIPYGIALGAAGLTVYSNSGWMDTALNGLARSPF</sequence>
<proteinExistence type="predicted"/>
<organism evidence="8 9">
    <name type="scientific">Aurantimonas marianensis</name>
    <dbReference type="NCBI Taxonomy" id="2920428"/>
    <lineage>
        <taxon>Bacteria</taxon>
        <taxon>Pseudomonadati</taxon>
        <taxon>Pseudomonadota</taxon>
        <taxon>Alphaproteobacteria</taxon>
        <taxon>Hyphomicrobiales</taxon>
        <taxon>Aurantimonadaceae</taxon>
        <taxon>Aurantimonas</taxon>
    </lineage>
</organism>
<keyword evidence="3 6" id="KW-0812">Transmembrane</keyword>
<dbReference type="PANTHER" id="PTHR36506:SF1">
    <property type="entry name" value="PREFLAGELLIN PEPTIDASE"/>
    <property type="match status" value="1"/>
</dbReference>
<feature type="transmembrane region" description="Helical" evidence="6">
    <location>
        <begin position="97"/>
        <end position="117"/>
    </location>
</feature>
<keyword evidence="9" id="KW-1185">Reference proteome</keyword>
<accession>A0A9X2KJT8</accession>
<dbReference type="EMBL" id="JALHBS010000116">
    <property type="protein sequence ID" value="MCP3056997.1"/>
    <property type="molecule type" value="Genomic_DNA"/>
</dbReference>
<reference evidence="8" key="1">
    <citation type="submission" date="2022-03" db="EMBL/GenBank/DDBJ databases">
        <title>Aurantimonas Liuensis sp. Nov., isolated from the hadal seawater of the Mariana Trench.</title>
        <authorList>
            <person name="Liu R."/>
        </authorList>
    </citation>
    <scope>NUCLEOTIDE SEQUENCE</scope>
    <source>
        <strain evidence="8">LRZ36</strain>
    </source>
</reference>
<evidence type="ECO:0000313" key="8">
    <source>
        <dbReference type="EMBL" id="MCP3056997.1"/>
    </source>
</evidence>
<keyword evidence="5 6" id="KW-0472">Membrane</keyword>
<gene>
    <name evidence="8" type="ORF">MJ956_17875</name>
</gene>